<feature type="chain" id="PRO_5045245182" description="Beta-lactamase" evidence="1">
    <location>
        <begin position="30"/>
        <end position="229"/>
    </location>
</feature>
<evidence type="ECO:0000256" key="1">
    <source>
        <dbReference type="SAM" id="SignalP"/>
    </source>
</evidence>
<dbReference type="Proteomes" id="UP000664761">
    <property type="component" value="Unassembled WGS sequence"/>
</dbReference>
<proteinExistence type="predicted"/>
<evidence type="ECO:0000313" key="3">
    <source>
        <dbReference type="Proteomes" id="UP000664761"/>
    </source>
</evidence>
<name>A0ABS3F4Z8_9PROT</name>
<evidence type="ECO:0008006" key="4">
    <source>
        <dbReference type="Google" id="ProtNLM"/>
    </source>
</evidence>
<comment type="caution">
    <text evidence="2">The sequence shown here is derived from an EMBL/GenBank/DDBJ whole genome shotgun (WGS) entry which is preliminary data.</text>
</comment>
<protein>
    <recommendedName>
        <fullName evidence="4">Beta-lactamase</fullName>
    </recommendedName>
</protein>
<organism evidence="2 3">
    <name type="scientific">Sneathiella sedimenti</name>
    <dbReference type="NCBI Taxonomy" id="2816034"/>
    <lineage>
        <taxon>Bacteria</taxon>
        <taxon>Pseudomonadati</taxon>
        <taxon>Pseudomonadota</taxon>
        <taxon>Alphaproteobacteria</taxon>
        <taxon>Sneathiellales</taxon>
        <taxon>Sneathiellaceae</taxon>
        <taxon>Sneathiella</taxon>
    </lineage>
</organism>
<dbReference type="RefSeq" id="WP_207044091.1">
    <property type="nucleotide sequence ID" value="NZ_JAFLNC010000002.1"/>
</dbReference>
<sequence>MTQPALFTRYVFSLLVLVCVFVASPPAGAASKEDVLRDALITNGQACLAKGDEDCAKACRVASDNLADTALVNNCHWLYRKASAGGPLERGDPVLEQMQYQGKSCINRRDRACAEACTEAIKDSANTQLVAHCNAEYQRVLAANPPPKAKPEESMTLAERIALMPDKAAYCKAKYSNKLPAGTRRAVDNCKRACLDQRVRDKNYPENKRTVAVGQCENAYYNVVKALGE</sequence>
<gene>
    <name evidence="2" type="ORF">J0X12_08205</name>
</gene>
<keyword evidence="3" id="KW-1185">Reference proteome</keyword>
<accession>A0ABS3F4Z8</accession>
<reference evidence="2 3" key="1">
    <citation type="submission" date="2021-03" db="EMBL/GenBank/DDBJ databases">
        <title>Sneathiella sp. CAU 1612 isolated from Kang Won-do.</title>
        <authorList>
            <person name="Kim W."/>
        </authorList>
    </citation>
    <scope>NUCLEOTIDE SEQUENCE [LARGE SCALE GENOMIC DNA]</scope>
    <source>
        <strain evidence="2 3">CAU 1612</strain>
    </source>
</reference>
<keyword evidence="1" id="KW-0732">Signal</keyword>
<dbReference type="EMBL" id="JAFLNC010000002">
    <property type="protein sequence ID" value="MBO0333591.1"/>
    <property type="molecule type" value="Genomic_DNA"/>
</dbReference>
<evidence type="ECO:0000313" key="2">
    <source>
        <dbReference type="EMBL" id="MBO0333591.1"/>
    </source>
</evidence>
<feature type="signal peptide" evidence="1">
    <location>
        <begin position="1"/>
        <end position="29"/>
    </location>
</feature>